<dbReference type="PROSITE" id="PS51186">
    <property type="entry name" value="GNAT"/>
    <property type="match status" value="1"/>
</dbReference>
<gene>
    <name evidence="2" type="ORF">GD627_07915</name>
</gene>
<dbReference type="RefSeq" id="WP_152272044.1">
    <property type="nucleotide sequence ID" value="NZ_VTFX01000003.1"/>
</dbReference>
<feature type="domain" description="N-acetyltransferase" evidence="1">
    <location>
        <begin position="26"/>
        <end position="176"/>
    </location>
</feature>
<organism evidence="2 3">
    <name type="scientific">Arthrobacter yangruifuii</name>
    <dbReference type="NCBI Taxonomy" id="2606616"/>
    <lineage>
        <taxon>Bacteria</taxon>
        <taxon>Bacillati</taxon>
        <taxon>Actinomycetota</taxon>
        <taxon>Actinomycetes</taxon>
        <taxon>Micrococcales</taxon>
        <taxon>Micrococcaceae</taxon>
        <taxon>Arthrobacter</taxon>
    </lineage>
</organism>
<sequence>MTDFSWVDSPGGLSPAMRRQLLHCWTDVSNAGGAVGFPMLPVGTDDVEPALAALVAALAPTGSRLLIAAEHGALAGWLVLTVNPGTLIGHWARITRVQTALTARGRGIGSALMQEAARYARGELRLDELVLAVRGGVGLESFYARLGWIEYGRQPRALRLSADDFRDEVLMHLPLPAGEGLAAAPA</sequence>
<evidence type="ECO:0000313" key="3">
    <source>
        <dbReference type="Proteomes" id="UP000326852"/>
    </source>
</evidence>
<keyword evidence="2" id="KW-0808">Transferase</keyword>
<dbReference type="AlphaFoldDB" id="A0A5N6MQZ5"/>
<reference evidence="2 3" key="1">
    <citation type="submission" date="2019-08" db="EMBL/GenBank/DDBJ databases">
        <title>Arthrobacter sp. nov., isolated from plateau pika and Tibetan wild ass.</title>
        <authorList>
            <person name="Ge Y."/>
        </authorList>
    </citation>
    <scope>NUCLEOTIDE SEQUENCE [LARGE SCALE GENOMIC DNA]</scope>
    <source>
        <strain evidence="2 3">785</strain>
    </source>
</reference>
<comment type="caution">
    <text evidence="2">The sequence shown here is derived from an EMBL/GenBank/DDBJ whole genome shotgun (WGS) entry which is preliminary data.</text>
</comment>
<dbReference type="Proteomes" id="UP000326852">
    <property type="component" value="Unassembled WGS sequence"/>
</dbReference>
<dbReference type="Pfam" id="PF00583">
    <property type="entry name" value="Acetyltransf_1"/>
    <property type="match status" value="1"/>
</dbReference>
<dbReference type="GO" id="GO:0016747">
    <property type="term" value="F:acyltransferase activity, transferring groups other than amino-acyl groups"/>
    <property type="evidence" value="ECO:0007669"/>
    <property type="project" value="InterPro"/>
</dbReference>
<evidence type="ECO:0000313" key="2">
    <source>
        <dbReference type="EMBL" id="KAD3720714.1"/>
    </source>
</evidence>
<name>A0A5N6MQZ5_9MICC</name>
<keyword evidence="3" id="KW-1185">Reference proteome</keyword>
<dbReference type="InterPro" id="IPR016181">
    <property type="entry name" value="Acyl_CoA_acyltransferase"/>
</dbReference>
<accession>A0A5N6MQZ5</accession>
<evidence type="ECO:0000259" key="1">
    <source>
        <dbReference type="PROSITE" id="PS51186"/>
    </source>
</evidence>
<dbReference type="CDD" id="cd04301">
    <property type="entry name" value="NAT_SF"/>
    <property type="match status" value="1"/>
</dbReference>
<dbReference type="Gene3D" id="3.40.630.30">
    <property type="match status" value="1"/>
</dbReference>
<dbReference type="EMBL" id="VTFX01000003">
    <property type="protein sequence ID" value="KAD3720714.1"/>
    <property type="molecule type" value="Genomic_DNA"/>
</dbReference>
<proteinExistence type="predicted"/>
<dbReference type="SUPFAM" id="SSF55729">
    <property type="entry name" value="Acyl-CoA N-acyltransferases (Nat)"/>
    <property type="match status" value="1"/>
</dbReference>
<dbReference type="InterPro" id="IPR000182">
    <property type="entry name" value="GNAT_dom"/>
</dbReference>
<protein>
    <submittedName>
        <fullName evidence="2">GNAT family N-acetyltransferase</fullName>
    </submittedName>
</protein>